<dbReference type="EMBL" id="QRGA01000005">
    <property type="protein sequence ID" value="RDU99247.1"/>
    <property type="molecule type" value="Genomic_DNA"/>
</dbReference>
<dbReference type="RefSeq" id="WP_115533221.1">
    <property type="nucleotide sequence ID" value="NZ_QRGA01000005.1"/>
</dbReference>
<dbReference type="InterPro" id="IPR029058">
    <property type="entry name" value="AB_hydrolase_fold"/>
</dbReference>
<keyword evidence="2" id="KW-1185">Reference proteome</keyword>
<evidence type="ECO:0000313" key="1">
    <source>
        <dbReference type="EMBL" id="RDU99247.1"/>
    </source>
</evidence>
<dbReference type="Proteomes" id="UP000256838">
    <property type="component" value="Unassembled WGS sequence"/>
</dbReference>
<evidence type="ECO:0008006" key="3">
    <source>
        <dbReference type="Google" id="ProtNLM"/>
    </source>
</evidence>
<name>A0A3D8K1B2_9BURK</name>
<dbReference type="Gene3D" id="3.40.50.1820">
    <property type="entry name" value="alpha/beta hydrolase"/>
    <property type="match status" value="1"/>
</dbReference>
<sequence>MIDWQATALAAARANAAYLIDQAASQAAFAALGDTWIAQYKNASHQAVLSADAAGETRLSISGTRASAFKVMDVLADMSLDPVPVAGGHVTAGVQEGMQALWDWVLQVVPRGDVVHVAGHSLGGARTHLTPLFLPVAQIGALHSFEAPKFADSAFYAAHADPLANMVCVVDGADLWASWPWKEGPLKDLRWQARPLPAHVWLKDDLGTFEMIPGAQWPEGDNPADHDIARVQARIEKIAAASSEPEAA</sequence>
<gene>
    <name evidence="1" type="ORF">DWV00_08995</name>
</gene>
<dbReference type="SUPFAM" id="SSF53474">
    <property type="entry name" value="alpha/beta-Hydrolases"/>
    <property type="match status" value="1"/>
</dbReference>
<protein>
    <recommendedName>
        <fullName evidence="3">Lipase</fullName>
    </recommendedName>
</protein>
<comment type="caution">
    <text evidence="1">The sequence shown here is derived from an EMBL/GenBank/DDBJ whole genome shotgun (WGS) entry which is preliminary data.</text>
</comment>
<evidence type="ECO:0000313" key="2">
    <source>
        <dbReference type="Proteomes" id="UP000256838"/>
    </source>
</evidence>
<reference evidence="1 2" key="1">
    <citation type="submission" date="2018-08" db="EMBL/GenBank/DDBJ databases">
        <title>Paraburkholderia sp. DHOM06 isolated from forest soil.</title>
        <authorList>
            <person name="Gao Z.-H."/>
            <person name="Qiu L.-H."/>
        </authorList>
    </citation>
    <scope>NUCLEOTIDE SEQUENCE [LARGE SCALE GENOMIC DNA]</scope>
    <source>
        <strain evidence="1 2">DHOM06</strain>
    </source>
</reference>
<organism evidence="1 2">
    <name type="scientific">Trinickia dinghuensis</name>
    <dbReference type="NCBI Taxonomy" id="2291023"/>
    <lineage>
        <taxon>Bacteria</taxon>
        <taxon>Pseudomonadati</taxon>
        <taxon>Pseudomonadota</taxon>
        <taxon>Betaproteobacteria</taxon>
        <taxon>Burkholderiales</taxon>
        <taxon>Burkholderiaceae</taxon>
        <taxon>Trinickia</taxon>
    </lineage>
</organism>
<accession>A0A3D8K1B2</accession>
<dbReference type="AlphaFoldDB" id="A0A3D8K1B2"/>
<dbReference type="OrthoDB" id="9085960at2"/>
<proteinExistence type="predicted"/>